<sequence>MGTNCRSVISQKAHGDEEKGVQVLNVASQQRRLHFCQGRAAVSDQSVLAEKLTDSCLTAHDFGEPNERTRPAFGALSHNAQVLTAWLHVHTALFIVIGCSMWGVVVCDNDDYEYAEDASPAEQKIDDFPWHETIDEEYSSTDPKANCTSDTAIIDKLLNGTGYNKYRLPEEKGVDVAVEFWLQAITAINEITNDFEMDIYINEMWLDPSLNFQHLAPCKDNLSLNHQVLDRLWTPNSCFINSKIAQIHDSPFRNVFLMLYPNGTVWVNYRVRVKGPCEMDLSNFPMDVQTCNLIYESFNYNNQEVRMRWNTINPEPVYAIGPIVLPDFNLIKIAPTLRIEAYPAGMWDELHVHFTFERRCIWYFMQAYVPTYLTIFISWVSFSLGPCAIPARTMLGVNALLAMIFQFGNIMRNLPRVSYIKAIDVWMLVSMTFIFSSLLELAIVGYKVKDMDRVDKKRKISCRKVEGTETSPKGVCQFEKRFMFPVEGFELKWHRSRWKSPPWTPDRIDRLSSVAFPAFFACFNVCLFGFYHRSYCLFTVLLPNFLIIHY</sequence>
<dbReference type="PROSITE" id="PS00236">
    <property type="entry name" value="NEUROTR_ION_CHANNEL"/>
    <property type="match status" value="1"/>
</dbReference>
<dbReference type="InterPro" id="IPR036719">
    <property type="entry name" value="Neuro-gated_channel_TM_sf"/>
</dbReference>
<keyword evidence="9 11" id="KW-0472">Membrane</keyword>
<protein>
    <submittedName>
        <fullName evidence="15">Neurotransmitter-gated ion-channel ligand-binding domain-containing protein</fullName>
    </submittedName>
</protein>
<evidence type="ECO:0000256" key="6">
    <source>
        <dbReference type="ARBA" id="ARBA00022729"/>
    </source>
</evidence>
<dbReference type="Pfam" id="PF02931">
    <property type="entry name" value="Neur_chan_LBD"/>
    <property type="match status" value="1"/>
</dbReference>
<keyword evidence="4" id="KW-1003">Cell membrane</keyword>
<evidence type="ECO:0000256" key="11">
    <source>
        <dbReference type="RuleBase" id="RU000687"/>
    </source>
</evidence>
<feature type="domain" description="Neurotransmitter-gated ion-channel ligand-binding" evidence="12">
    <location>
        <begin position="151"/>
        <end position="359"/>
    </location>
</feature>
<dbReference type="CDD" id="cd18990">
    <property type="entry name" value="LGIC_ECD_GABAAR"/>
    <property type="match status" value="1"/>
</dbReference>
<feature type="transmembrane region" description="Helical" evidence="11">
    <location>
        <begin position="394"/>
        <end position="411"/>
    </location>
</feature>
<evidence type="ECO:0000256" key="3">
    <source>
        <dbReference type="ARBA" id="ARBA00022448"/>
    </source>
</evidence>
<evidence type="ECO:0000256" key="9">
    <source>
        <dbReference type="ARBA" id="ARBA00023136"/>
    </source>
</evidence>
<dbReference type="GO" id="GO:0005886">
    <property type="term" value="C:plasma membrane"/>
    <property type="evidence" value="ECO:0007669"/>
    <property type="project" value="UniProtKB-SubCell"/>
</dbReference>
<dbReference type="CDD" id="cd19049">
    <property type="entry name" value="LGIC_TM_anion"/>
    <property type="match status" value="1"/>
</dbReference>
<dbReference type="PRINTS" id="PR00253">
    <property type="entry name" value="GABAARECEPTR"/>
</dbReference>
<keyword evidence="7 11" id="KW-1133">Transmembrane helix</keyword>
<keyword evidence="10 11" id="KW-0407">Ion channel</keyword>
<evidence type="ECO:0000256" key="4">
    <source>
        <dbReference type="ARBA" id="ARBA00022475"/>
    </source>
</evidence>
<keyword evidence="8 11" id="KW-0406">Ion transport</keyword>
<dbReference type="Proteomes" id="UP000036681">
    <property type="component" value="Unplaced"/>
</dbReference>
<dbReference type="InterPro" id="IPR036734">
    <property type="entry name" value="Neur_chan_lig-bd_sf"/>
</dbReference>
<evidence type="ECO:0000256" key="5">
    <source>
        <dbReference type="ARBA" id="ARBA00022692"/>
    </source>
</evidence>
<dbReference type="InterPro" id="IPR006201">
    <property type="entry name" value="Neur_channel"/>
</dbReference>
<evidence type="ECO:0000313" key="15">
    <source>
        <dbReference type="WBParaSite" id="ALUE_0000352301-mRNA-1"/>
    </source>
</evidence>
<keyword evidence="3 11" id="KW-0813">Transport</keyword>
<organism evidence="14 15">
    <name type="scientific">Ascaris lumbricoides</name>
    <name type="common">Giant roundworm</name>
    <dbReference type="NCBI Taxonomy" id="6252"/>
    <lineage>
        <taxon>Eukaryota</taxon>
        <taxon>Metazoa</taxon>
        <taxon>Ecdysozoa</taxon>
        <taxon>Nematoda</taxon>
        <taxon>Chromadorea</taxon>
        <taxon>Rhabditida</taxon>
        <taxon>Spirurina</taxon>
        <taxon>Ascaridomorpha</taxon>
        <taxon>Ascaridoidea</taxon>
        <taxon>Ascarididae</taxon>
        <taxon>Ascaris</taxon>
    </lineage>
</organism>
<name>A0A9J2P2B9_ASCLU</name>
<dbReference type="GO" id="GO:0004888">
    <property type="term" value="F:transmembrane signaling receptor activity"/>
    <property type="evidence" value="ECO:0007669"/>
    <property type="project" value="InterPro"/>
</dbReference>
<dbReference type="Gene3D" id="1.20.58.390">
    <property type="entry name" value="Neurotransmitter-gated ion-channel transmembrane domain"/>
    <property type="match status" value="1"/>
</dbReference>
<feature type="transmembrane region" description="Helical" evidence="11">
    <location>
        <begin position="423"/>
        <end position="448"/>
    </location>
</feature>
<dbReference type="PRINTS" id="PR00252">
    <property type="entry name" value="NRIONCHANNEL"/>
</dbReference>
<evidence type="ECO:0000256" key="2">
    <source>
        <dbReference type="ARBA" id="ARBA00004236"/>
    </source>
</evidence>
<keyword evidence="5 11" id="KW-0812">Transmembrane</keyword>
<dbReference type="InterPro" id="IPR006028">
    <property type="entry name" value="GABAA/Glycine_rcpt"/>
</dbReference>
<dbReference type="InterPro" id="IPR038050">
    <property type="entry name" value="Neuro_actylchol_rec"/>
</dbReference>
<dbReference type="Gene3D" id="2.70.170.10">
    <property type="entry name" value="Neurotransmitter-gated ion-channel ligand-binding domain"/>
    <property type="match status" value="1"/>
</dbReference>
<comment type="subcellular location">
    <subcellularLocation>
        <location evidence="2">Cell membrane</location>
    </subcellularLocation>
    <subcellularLocation>
        <location evidence="1">Membrane</location>
        <topology evidence="1">Multi-pass membrane protein</topology>
    </subcellularLocation>
</comment>
<dbReference type="AlphaFoldDB" id="A0A9J2P2B9"/>
<dbReference type="Pfam" id="PF02932">
    <property type="entry name" value="Neur_chan_memb"/>
    <property type="match status" value="1"/>
</dbReference>
<dbReference type="SUPFAM" id="SSF90112">
    <property type="entry name" value="Neurotransmitter-gated ion-channel transmembrane pore"/>
    <property type="match status" value="1"/>
</dbReference>
<feature type="transmembrane region" description="Helical" evidence="11">
    <location>
        <begin position="514"/>
        <end position="532"/>
    </location>
</feature>
<proteinExistence type="inferred from homology"/>
<dbReference type="InterPro" id="IPR006029">
    <property type="entry name" value="Neurotrans-gated_channel_TM"/>
</dbReference>
<evidence type="ECO:0000256" key="10">
    <source>
        <dbReference type="ARBA" id="ARBA00023303"/>
    </source>
</evidence>
<evidence type="ECO:0000256" key="8">
    <source>
        <dbReference type="ARBA" id="ARBA00023065"/>
    </source>
</evidence>
<evidence type="ECO:0000256" key="7">
    <source>
        <dbReference type="ARBA" id="ARBA00022989"/>
    </source>
</evidence>
<accession>A0A9J2P2B9</accession>
<dbReference type="InterPro" id="IPR006202">
    <property type="entry name" value="Neur_chan_lig-bd"/>
</dbReference>
<dbReference type="SUPFAM" id="SSF63712">
    <property type="entry name" value="Nicotinic receptor ligand binding domain-like"/>
    <property type="match status" value="1"/>
</dbReference>
<evidence type="ECO:0000313" key="14">
    <source>
        <dbReference type="Proteomes" id="UP000036681"/>
    </source>
</evidence>
<evidence type="ECO:0000259" key="13">
    <source>
        <dbReference type="Pfam" id="PF02932"/>
    </source>
</evidence>
<feature type="domain" description="Neurotransmitter-gated ion-channel transmembrane" evidence="13">
    <location>
        <begin position="368"/>
        <end position="449"/>
    </location>
</feature>
<comment type="similarity">
    <text evidence="11">Belongs to the ligand-gated ion channel (TC 1.A.9) family.</text>
</comment>
<feature type="transmembrane region" description="Helical" evidence="11">
    <location>
        <begin position="361"/>
        <end position="382"/>
    </location>
</feature>
<dbReference type="GO" id="GO:0005230">
    <property type="term" value="F:extracellular ligand-gated monoatomic ion channel activity"/>
    <property type="evidence" value="ECO:0007669"/>
    <property type="project" value="InterPro"/>
</dbReference>
<reference evidence="15" key="1">
    <citation type="submission" date="2023-03" db="UniProtKB">
        <authorList>
            <consortium name="WormBaseParasite"/>
        </authorList>
    </citation>
    <scope>IDENTIFICATION</scope>
</reference>
<keyword evidence="14" id="KW-1185">Reference proteome</keyword>
<keyword evidence="6" id="KW-0732">Signal</keyword>
<evidence type="ECO:0000259" key="12">
    <source>
        <dbReference type="Pfam" id="PF02931"/>
    </source>
</evidence>
<dbReference type="InterPro" id="IPR018000">
    <property type="entry name" value="Neurotransmitter_ion_chnl_CS"/>
</dbReference>
<dbReference type="PANTHER" id="PTHR18945">
    <property type="entry name" value="NEUROTRANSMITTER GATED ION CHANNEL"/>
    <property type="match status" value="1"/>
</dbReference>
<evidence type="ECO:0000256" key="1">
    <source>
        <dbReference type="ARBA" id="ARBA00004141"/>
    </source>
</evidence>
<dbReference type="WBParaSite" id="ALUE_0000352301-mRNA-1">
    <property type="protein sequence ID" value="ALUE_0000352301-mRNA-1"/>
    <property type="gene ID" value="ALUE_0000352301"/>
</dbReference>